<proteinExistence type="predicted"/>
<dbReference type="Gramene" id="OB04G19890.1">
    <property type="protein sequence ID" value="OB04G19890.1"/>
    <property type="gene ID" value="OB04G19890"/>
</dbReference>
<dbReference type="EnsemblPlants" id="OB04G19890.1">
    <property type="protein sequence ID" value="OB04G19890.1"/>
    <property type="gene ID" value="OB04G19890"/>
</dbReference>
<accession>J3LXW4</accession>
<evidence type="ECO:0000313" key="1">
    <source>
        <dbReference type="EnsemblPlants" id="OB04G19890.1"/>
    </source>
</evidence>
<name>J3LXW4_ORYBR</name>
<dbReference type="Proteomes" id="UP000006038">
    <property type="component" value="Chromosome 4"/>
</dbReference>
<dbReference type="AlphaFoldDB" id="J3LXW4"/>
<sequence length="62" mass="7226">VFAAPNLEKFTESGKKRKKKERRVSLAHLTCPAQYGPCYIFGSNLIRSYCLRLKLIAFCRFR</sequence>
<reference evidence="1" key="2">
    <citation type="submission" date="2013-04" db="UniProtKB">
        <authorList>
            <consortium name="EnsemblPlants"/>
        </authorList>
    </citation>
    <scope>IDENTIFICATION</scope>
</reference>
<reference evidence="1" key="1">
    <citation type="journal article" date="2013" name="Nat. Commun.">
        <title>Whole-genome sequencing of Oryza brachyantha reveals mechanisms underlying Oryza genome evolution.</title>
        <authorList>
            <person name="Chen J."/>
            <person name="Huang Q."/>
            <person name="Gao D."/>
            <person name="Wang J."/>
            <person name="Lang Y."/>
            <person name="Liu T."/>
            <person name="Li B."/>
            <person name="Bai Z."/>
            <person name="Luis Goicoechea J."/>
            <person name="Liang C."/>
            <person name="Chen C."/>
            <person name="Zhang W."/>
            <person name="Sun S."/>
            <person name="Liao Y."/>
            <person name="Zhang X."/>
            <person name="Yang L."/>
            <person name="Song C."/>
            <person name="Wang M."/>
            <person name="Shi J."/>
            <person name="Liu G."/>
            <person name="Liu J."/>
            <person name="Zhou H."/>
            <person name="Zhou W."/>
            <person name="Yu Q."/>
            <person name="An N."/>
            <person name="Chen Y."/>
            <person name="Cai Q."/>
            <person name="Wang B."/>
            <person name="Liu B."/>
            <person name="Min J."/>
            <person name="Huang Y."/>
            <person name="Wu H."/>
            <person name="Li Z."/>
            <person name="Zhang Y."/>
            <person name="Yin Y."/>
            <person name="Song W."/>
            <person name="Jiang J."/>
            <person name="Jackson S.A."/>
            <person name="Wing R.A."/>
            <person name="Wang J."/>
            <person name="Chen M."/>
        </authorList>
    </citation>
    <scope>NUCLEOTIDE SEQUENCE [LARGE SCALE GENOMIC DNA]</scope>
    <source>
        <strain evidence="1">cv. IRGC 101232</strain>
    </source>
</reference>
<organism evidence="1">
    <name type="scientific">Oryza brachyantha</name>
    <name type="common">malo sina</name>
    <dbReference type="NCBI Taxonomy" id="4533"/>
    <lineage>
        <taxon>Eukaryota</taxon>
        <taxon>Viridiplantae</taxon>
        <taxon>Streptophyta</taxon>
        <taxon>Embryophyta</taxon>
        <taxon>Tracheophyta</taxon>
        <taxon>Spermatophyta</taxon>
        <taxon>Magnoliopsida</taxon>
        <taxon>Liliopsida</taxon>
        <taxon>Poales</taxon>
        <taxon>Poaceae</taxon>
        <taxon>BOP clade</taxon>
        <taxon>Oryzoideae</taxon>
        <taxon>Oryzeae</taxon>
        <taxon>Oryzinae</taxon>
        <taxon>Oryza</taxon>
    </lineage>
</organism>
<dbReference type="HOGENOM" id="CLU_2910966_0_0_1"/>
<keyword evidence="2" id="KW-1185">Reference proteome</keyword>
<protein>
    <submittedName>
        <fullName evidence="1">Uncharacterized protein</fullName>
    </submittedName>
</protein>
<evidence type="ECO:0000313" key="2">
    <source>
        <dbReference type="Proteomes" id="UP000006038"/>
    </source>
</evidence>